<accession>A0A871R3D6</accession>
<evidence type="ECO:0000256" key="4">
    <source>
        <dbReference type="ARBA" id="ARBA00011098"/>
    </source>
</evidence>
<dbReference type="PROSITE" id="PS50249">
    <property type="entry name" value="MPN"/>
    <property type="match status" value="1"/>
</dbReference>
<sequence>MVTVDICSKLTEETVRAAEFEQQLRNKRLDLKPNVEKEMGITKIKRTDDTKIRSFYTTEVKSLKPGDAKPWKKQAHYFQTVHIAISALIKMTVHARLGGPLEIMGMMTGKYIGNDLVVLDSFPLPVHGTESRVNPLDEAYEFMLSYIEQEHKSGLHPENIIGWYHSHPGFGCWLSGIDVKTQLLNQTFQDPYVAIVIDPEQTASLGKVSIGAFRAYYPNARQDEKIQSEIRHGVTNRTEIKDQTSHEQLKDYGFHANQYYALNVSVFCTDEDQKVLSNMGTSSWFSALCDTVKSNDAVDIEELSRLNDHVSREINSALRNNEYRSGAEMERTSSSSNYRRQVSAISSPMFGASDGPGSKSGGRQKEDDEYRGALLTQHIDVSAVSAMQRYLADEALDELFG</sequence>
<dbReference type="FunFam" id="3.40.140.10:FF:000203">
    <property type="entry name" value="COP9 signalosome complex subunit 5"/>
    <property type="match status" value="1"/>
</dbReference>
<keyword evidence="8" id="KW-0479">Metal-binding</keyword>
<evidence type="ECO:0000313" key="16">
    <source>
        <dbReference type="EMBL" id="QOU18705.1"/>
    </source>
</evidence>
<evidence type="ECO:0000256" key="3">
    <source>
        <dbReference type="ARBA" id="ARBA00006008"/>
    </source>
</evidence>
<dbReference type="GO" id="GO:0046872">
    <property type="term" value="F:metal ion binding"/>
    <property type="evidence" value="ECO:0007669"/>
    <property type="project" value="UniProtKB-KW"/>
</dbReference>
<dbReference type="SUPFAM" id="SSF102712">
    <property type="entry name" value="JAB1/MPN domain"/>
    <property type="match status" value="1"/>
</dbReference>
<feature type="domain" description="MPN" evidence="15">
    <location>
        <begin position="81"/>
        <end position="219"/>
    </location>
</feature>
<reference evidence="16" key="1">
    <citation type="submission" date="2020-10" db="EMBL/GenBank/DDBJ databases">
        <authorList>
            <person name="Palmer J.M."/>
        </authorList>
    </citation>
    <scope>NUCLEOTIDE SEQUENCE</scope>
    <source>
        <strain evidence="16">UCD 2041</strain>
    </source>
</reference>
<reference evidence="16" key="2">
    <citation type="journal article" name="BMC Genomics">
        <title>New genome assemblies reveal patterns of domestication and adaptation across Brettanomyces (Dekkera) species.</title>
        <authorList>
            <person name="Roach M.J."/>
            <person name="Borneman A.R."/>
        </authorList>
    </citation>
    <scope>NUCLEOTIDE SEQUENCE</scope>
    <source>
        <strain evidence="16">UCD 2041</strain>
    </source>
</reference>
<dbReference type="KEGG" id="bbrx:BRETT_001773"/>
<dbReference type="GO" id="GO:0008180">
    <property type="term" value="C:COP9 signalosome"/>
    <property type="evidence" value="ECO:0007669"/>
    <property type="project" value="UniProtKB-KW"/>
</dbReference>
<dbReference type="InterPro" id="IPR000555">
    <property type="entry name" value="JAMM/MPN+_dom"/>
</dbReference>
<dbReference type="InterPro" id="IPR050242">
    <property type="entry name" value="JAMM_MPN+_peptidase_M67A"/>
</dbReference>
<evidence type="ECO:0000256" key="1">
    <source>
        <dbReference type="ARBA" id="ARBA00004123"/>
    </source>
</evidence>
<gene>
    <name evidence="16" type="ORF">BRETT_001773</name>
</gene>
<evidence type="ECO:0000256" key="10">
    <source>
        <dbReference type="ARBA" id="ARBA00022801"/>
    </source>
</evidence>
<dbReference type="GeneID" id="64573697"/>
<dbReference type="Proteomes" id="UP000663131">
    <property type="component" value="Chromosome 4"/>
</dbReference>
<dbReference type="CDD" id="cd08069">
    <property type="entry name" value="MPN_RPN11_CSN5"/>
    <property type="match status" value="1"/>
</dbReference>
<keyword evidence="9" id="KW-0736">Signalosome</keyword>
<evidence type="ECO:0000256" key="7">
    <source>
        <dbReference type="ARBA" id="ARBA00022670"/>
    </source>
</evidence>
<dbReference type="GO" id="GO:0008237">
    <property type="term" value="F:metallopeptidase activity"/>
    <property type="evidence" value="ECO:0007669"/>
    <property type="project" value="UniProtKB-KW"/>
</dbReference>
<dbReference type="SMART" id="SM00232">
    <property type="entry name" value="JAB_MPN"/>
    <property type="match status" value="1"/>
</dbReference>
<evidence type="ECO:0000256" key="13">
    <source>
        <dbReference type="ARBA" id="ARBA00023242"/>
    </source>
</evidence>
<dbReference type="GO" id="GO:0006508">
    <property type="term" value="P:proteolysis"/>
    <property type="evidence" value="ECO:0007669"/>
    <property type="project" value="UniProtKB-KW"/>
</dbReference>
<evidence type="ECO:0000259" key="15">
    <source>
        <dbReference type="PROSITE" id="PS50249"/>
    </source>
</evidence>
<evidence type="ECO:0000256" key="8">
    <source>
        <dbReference type="ARBA" id="ARBA00022723"/>
    </source>
</evidence>
<dbReference type="OrthoDB" id="605656at2759"/>
<organism evidence="16 17">
    <name type="scientific">Dekkera bruxellensis</name>
    <name type="common">Brettanomyces custersii</name>
    <dbReference type="NCBI Taxonomy" id="5007"/>
    <lineage>
        <taxon>Eukaryota</taxon>
        <taxon>Fungi</taxon>
        <taxon>Dikarya</taxon>
        <taxon>Ascomycota</taxon>
        <taxon>Saccharomycotina</taxon>
        <taxon>Pichiomycetes</taxon>
        <taxon>Pichiales</taxon>
        <taxon>Pichiaceae</taxon>
        <taxon>Brettanomyces</taxon>
    </lineage>
</organism>
<evidence type="ECO:0000256" key="5">
    <source>
        <dbReference type="ARBA" id="ARBA00014880"/>
    </source>
</evidence>
<proteinExistence type="inferred from homology"/>
<dbReference type="EMBL" id="CP063132">
    <property type="protein sequence ID" value="QOU18705.1"/>
    <property type="molecule type" value="Genomic_DNA"/>
</dbReference>
<evidence type="ECO:0000313" key="17">
    <source>
        <dbReference type="Proteomes" id="UP000663131"/>
    </source>
</evidence>
<evidence type="ECO:0000256" key="14">
    <source>
        <dbReference type="SAM" id="MobiDB-lite"/>
    </source>
</evidence>
<dbReference type="PANTHER" id="PTHR10410">
    <property type="entry name" value="EUKARYOTIC TRANSLATION INITIATION FACTOR 3 -RELATED"/>
    <property type="match status" value="1"/>
</dbReference>
<feature type="region of interest" description="Disordered" evidence="14">
    <location>
        <begin position="347"/>
        <end position="366"/>
    </location>
</feature>
<dbReference type="Gene3D" id="3.40.140.10">
    <property type="entry name" value="Cytidine Deaminase, domain 2"/>
    <property type="match status" value="1"/>
</dbReference>
<dbReference type="InterPro" id="IPR037518">
    <property type="entry name" value="MPN"/>
</dbReference>
<evidence type="ECO:0000256" key="12">
    <source>
        <dbReference type="ARBA" id="ARBA00023049"/>
    </source>
</evidence>
<keyword evidence="11" id="KW-0862">Zinc</keyword>
<keyword evidence="12" id="KW-0482">Metalloprotease</keyword>
<name>A0A871R3D6_DEKBR</name>
<dbReference type="GO" id="GO:0005737">
    <property type="term" value="C:cytoplasm"/>
    <property type="evidence" value="ECO:0007669"/>
    <property type="project" value="UniProtKB-SubCell"/>
</dbReference>
<keyword evidence="6" id="KW-0963">Cytoplasm</keyword>
<protein>
    <recommendedName>
        <fullName evidence="5">COP9 signalosome complex subunit 5</fullName>
    </recommendedName>
</protein>
<evidence type="ECO:0000256" key="6">
    <source>
        <dbReference type="ARBA" id="ARBA00022490"/>
    </source>
</evidence>
<keyword evidence="7" id="KW-0645">Protease</keyword>
<dbReference type="RefSeq" id="XP_041135198.1">
    <property type="nucleotide sequence ID" value="XM_041280315.1"/>
</dbReference>
<dbReference type="Pfam" id="PF01398">
    <property type="entry name" value="JAB"/>
    <property type="match status" value="1"/>
</dbReference>
<dbReference type="AlphaFoldDB" id="A0A871R3D6"/>
<comment type="subcellular location">
    <subcellularLocation>
        <location evidence="2">Cytoplasm</location>
    </subcellularLocation>
    <subcellularLocation>
        <location evidence="1">Nucleus</location>
    </subcellularLocation>
</comment>
<comment type="similarity">
    <text evidence="3">Belongs to the peptidase M67A family. CSN5 subfamily.</text>
</comment>
<comment type="subunit">
    <text evidence="4">Component of the COP9 signalosome (CSN) complex.</text>
</comment>
<evidence type="ECO:0000256" key="2">
    <source>
        <dbReference type="ARBA" id="ARBA00004496"/>
    </source>
</evidence>
<keyword evidence="10" id="KW-0378">Hydrolase</keyword>
<evidence type="ECO:0000256" key="11">
    <source>
        <dbReference type="ARBA" id="ARBA00022833"/>
    </source>
</evidence>
<evidence type="ECO:0000256" key="9">
    <source>
        <dbReference type="ARBA" id="ARBA00022790"/>
    </source>
</evidence>
<keyword evidence="13" id="KW-0539">Nucleus</keyword>